<dbReference type="RefSeq" id="WP_249891396.1">
    <property type="nucleotide sequence ID" value="NZ_CP082904.1"/>
</dbReference>
<gene>
    <name evidence="1" type="ORF">K6958_12430</name>
</gene>
<evidence type="ECO:0000313" key="2">
    <source>
        <dbReference type="Proteomes" id="UP001056635"/>
    </source>
</evidence>
<proteinExistence type="predicted"/>
<organism evidence="1 2">
    <name type="scientific">Mixta hanseatica</name>
    <dbReference type="NCBI Taxonomy" id="2872648"/>
    <lineage>
        <taxon>Bacteria</taxon>
        <taxon>Pseudomonadati</taxon>
        <taxon>Pseudomonadota</taxon>
        <taxon>Gammaproteobacteria</taxon>
        <taxon>Enterobacterales</taxon>
        <taxon>Erwiniaceae</taxon>
        <taxon>Mixta</taxon>
    </lineage>
</organism>
<name>A0ABY4R436_9GAMM</name>
<keyword evidence="2" id="KW-1185">Reference proteome</keyword>
<reference evidence="1" key="1">
    <citation type="submission" date="2021-09" db="EMBL/GenBank/DDBJ databases">
        <title>First case of bloodstream infection caused by Mixta hanseatica sp. nov., a member of the Erwiniaceae family.</title>
        <authorList>
            <person name="Both A."/>
            <person name="Huang J."/>
            <person name="Wenzel P."/>
            <person name="Aepfelbacher M."/>
            <person name="Rohde H."/>
            <person name="Christner M."/>
            <person name="Hentschke M."/>
        </authorList>
    </citation>
    <scope>NUCLEOTIDE SEQUENCE</scope>
    <source>
        <strain evidence="1">X22927</strain>
    </source>
</reference>
<protein>
    <recommendedName>
        <fullName evidence="3">Transposase</fullName>
    </recommendedName>
</protein>
<sequence length="108" mass="12210">MNRFVSDWSPERIRSLLNWVEKSTPATVTLNANDFSSLMIYCEQLRKHDDTMLLQENEKLKKTIAAQARKIKLISQAPAKAKRLAVAIATIHSYADEALKSGQVNLQP</sequence>
<dbReference type="Proteomes" id="UP001056635">
    <property type="component" value="Chromosome"/>
</dbReference>
<accession>A0ABY4R436</accession>
<dbReference type="EMBL" id="CP082904">
    <property type="protein sequence ID" value="UQY42744.1"/>
    <property type="molecule type" value="Genomic_DNA"/>
</dbReference>
<evidence type="ECO:0008006" key="3">
    <source>
        <dbReference type="Google" id="ProtNLM"/>
    </source>
</evidence>
<evidence type="ECO:0000313" key="1">
    <source>
        <dbReference type="EMBL" id="UQY42744.1"/>
    </source>
</evidence>